<dbReference type="InterPro" id="IPR006089">
    <property type="entry name" value="Acyl-CoA_DH_CS"/>
</dbReference>
<dbReference type="PROSITE" id="PS00072">
    <property type="entry name" value="ACYL_COA_DH_1"/>
    <property type="match status" value="1"/>
</dbReference>
<feature type="domain" description="Acyl-CoA dehydrogenase/oxidase C-terminal" evidence="11">
    <location>
        <begin position="234"/>
        <end position="379"/>
    </location>
</feature>
<evidence type="ECO:0000256" key="7">
    <source>
        <dbReference type="ARBA" id="ARBA00037085"/>
    </source>
</evidence>
<dbReference type="RefSeq" id="WP_093836138.1">
    <property type="nucleotide sequence ID" value="NZ_JAVRES010000019.1"/>
</dbReference>
<dbReference type="GO" id="GO:0016491">
    <property type="term" value="F:oxidoreductase activity"/>
    <property type="evidence" value="ECO:0007669"/>
    <property type="project" value="UniProtKB-KW"/>
</dbReference>
<comment type="function">
    <text evidence="7">Catalyzes the dehydrogenation at the alpha-beta position of ACP-bound acyl chains. This results in the introduction of a double bond in the lipidic chain, which is further transferred to the epsilon-amino group of lysine residue in the mycobactin core by MbtK.</text>
</comment>
<dbReference type="InterPro" id="IPR006091">
    <property type="entry name" value="Acyl-CoA_Oxase/DH_mid-dom"/>
</dbReference>
<dbReference type="Gene3D" id="2.40.110.10">
    <property type="entry name" value="Butyryl-CoA Dehydrogenase, subunit A, domain 2"/>
    <property type="match status" value="1"/>
</dbReference>
<keyword evidence="15" id="KW-1185">Reference proteome</keyword>
<keyword evidence="4 10" id="KW-0285">Flavoprotein</keyword>
<evidence type="ECO:0000256" key="9">
    <source>
        <dbReference type="ARBA" id="ARBA00042660"/>
    </source>
</evidence>
<dbReference type="Pfam" id="PF02770">
    <property type="entry name" value="Acyl-CoA_dh_M"/>
    <property type="match status" value="1"/>
</dbReference>
<organism evidence="14 15">
    <name type="scientific">Streptomyces doudnae</name>
    <dbReference type="NCBI Taxonomy" id="3075536"/>
    <lineage>
        <taxon>Bacteria</taxon>
        <taxon>Bacillati</taxon>
        <taxon>Actinomycetota</taxon>
        <taxon>Actinomycetes</taxon>
        <taxon>Kitasatosporales</taxon>
        <taxon>Streptomycetaceae</taxon>
        <taxon>Streptomyces</taxon>
    </lineage>
</organism>
<protein>
    <recommendedName>
        <fullName evidence="8">Acyl-[acyl-carrier-protein] dehydrogenase MbtN</fullName>
    </recommendedName>
    <alternativeName>
        <fullName evidence="9">Mycobactin synthase protein N</fullName>
    </alternativeName>
</protein>
<keyword evidence="5 10" id="KW-0274">FAD</keyword>
<dbReference type="InterPro" id="IPR036250">
    <property type="entry name" value="AcylCo_DH-like_C"/>
</dbReference>
<comment type="caution">
    <text evidence="14">The sequence shown here is derived from an EMBL/GenBank/DDBJ whole genome shotgun (WGS) entry which is preliminary data.</text>
</comment>
<dbReference type="AlphaFoldDB" id="A0ABD5EV70"/>
<dbReference type="InterPro" id="IPR009100">
    <property type="entry name" value="AcylCoA_DH/oxidase_NM_dom_sf"/>
</dbReference>
<dbReference type="Pfam" id="PF00441">
    <property type="entry name" value="Acyl-CoA_dh_1"/>
    <property type="match status" value="1"/>
</dbReference>
<dbReference type="GO" id="GO:0005737">
    <property type="term" value="C:cytoplasm"/>
    <property type="evidence" value="ECO:0007669"/>
    <property type="project" value="UniProtKB-ARBA"/>
</dbReference>
<dbReference type="PROSITE" id="PS00073">
    <property type="entry name" value="ACYL_COA_DH_2"/>
    <property type="match status" value="1"/>
</dbReference>
<evidence type="ECO:0000259" key="12">
    <source>
        <dbReference type="Pfam" id="PF02770"/>
    </source>
</evidence>
<dbReference type="EMBL" id="JAVRES010000019">
    <property type="protein sequence ID" value="MDT0438631.1"/>
    <property type="molecule type" value="Genomic_DNA"/>
</dbReference>
<comment type="cofactor">
    <cofactor evidence="1 10">
        <name>FAD</name>
        <dbReference type="ChEBI" id="CHEBI:57692"/>
    </cofactor>
</comment>
<dbReference type="InterPro" id="IPR046373">
    <property type="entry name" value="Acyl-CoA_Oxase/DH_mid-dom_sf"/>
</dbReference>
<evidence type="ECO:0000313" key="14">
    <source>
        <dbReference type="EMBL" id="MDT0438631.1"/>
    </source>
</evidence>
<feature type="domain" description="Acyl-CoA dehydrogenase/oxidase N-terminal" evidence="13">
    <location>
        <begin position="8"/>
        <end position="118"/>
    </location>
</feature>
<dbReference type="Gene3D" id="1.10.540.10">
    <property type="entry name" value="Acyl-CoA dehydrogenase/oxidase, N-terminal domain"/>
    <property type="match status" value="1"/>
</dbReference>
<gene>
    <name evidence="14" type="ORF">RM877_28520</name>
</gene>
<accession>A0ABD5EV70</accession>
<evidence type="ECO:0000256" key="5">
    <source>
        <dbReference type="ARBA" id="ARBA00022827"/>
    </source>
</evidence>
<dbReference type="InterPro" id="IPR013786">
    <property type="entry name" value="AcylCoA_DH/ox_N"/>
</dbReference>
<evidence type="ECO:0000256" key="10">
    <source>
        <dbReference type="RuleBase" id="RU362125"/>
    </source>
</evidence>
<dbReference type="InterPro" id="IPR037069">
    <property type="entry name" value="AcylCoA_DH/ox_N_sf"/>
</dbReference>
<dbReference type="Gene3D" id="1.20.140.10">
    <property type="entry name" value="Butyryl-CoA Dehydrogenase, subunit A, domain 3"/>
    <property type="match status" value="1"/>
</dbReference>
<reference evidence="15" key="1">
    <citation type="submission" date="2023-07" db="EMBL/GenBank/DDBJ databases">
        <title>30 novel species of actinomycetes from the DSMZ collection.</title>
        <authorList>
            <person name="Nouioui I."/>
        </authorList>
    </citation>
    <scope>NUCLEOTIDE SEQUENCE [LARGE SCALE GENOMIC DNA]</scope>
    <source>
        <strain evidence="15">DSM 41981</strain>
    </source>
</reference>
<keyword evidence="6 10" id="KW-0560">Oxidoreductase</keyword>
<comment type="pathway">
    <text evidence="2">Siderophore biosynthesis; mycobactin biosynthesis.</text>
</comment>
<dbReference type="FunFam" id="1.20.140.10:FF:000001">
    <property type="entry name" value="Acyl-CoA dehydrogenase"/>
    <property type="match status" value="1"/>
</dbReference>
<comment type="similarity">
    <text evidence="3 10">Belongs to the acyl-CoA dehydrogenase family.</text>
</comment>
<dbReference type="SUPFAM" id="SSF47203">
    <property type="entry name" value="Acyl-CoA dehydrogenase C-terminal domain-like"/>
    <property type="match status" value="1"/>
</dbReference>
<dbReference type="PANTHER" id="PTHR48083">
    <property type="entry name" value="MEDIUM-CHAIN SPECIFIC ACYL-COA DEHYDROGENASE, MITOCHONDRIAL-RELATED"/>
    <property type="match status" value="1"/>
</dbReference>
<evidence type="ECO:0000256" key="8">
    <source>
        <dbReference type="ARBA" id="ARBA00040394"/>
    </source>
</evidence>
<evidence type="ECO:0000259" key="13">
    <source>
        <dbReference type="Pfam" id="PF02771"/>
    </source>
</evidence>
<evidence type="ECO:0000256" key="4">
    <source>
        <dbReference type="ARBA" id="ARBA00022630"/>
    </source>
</evidence>
<dbReference type="Pfam" id="PF02771">
    <property type="entry name" value="Acyl-CoA_dh_N"/>
    <property type="match status" value="1"/>
</dbReference>
<dbReference type="Proteomes" id="UP001183535">
    <property type="component" value="Unassembled WGS sequence"/>
</dbReference>
<evidence type="ECO:0000313" key="15">
    <source>
        <dbReference type="Proteomes" id="UP001183535"/>
    </source>
</evidence>
<proteinExistence type="inferred from homology"/>
<evidence type="ECO:0000256" key="3">
    <source>
        <dbReference type="ARBA" id="ARBA00009347"/>
    </source>
</evidence>
<evidence type="ECO:0000256" key="1">
    <source>
        <dbReference type="ARBA" id="ARBA00001974"/>
    </source>
</evidence>
<evidence type="ECO:0000256" key="2">
    <source>
        <dbReference type="ARBA" id="ARBA00005102"/>
    </source>
</evidence>
<name>A0ABD5EV70_9ACTN</name>
<evidence type="ECO:0000256" key="6">
    <source>
        <dbReference type="ARBA" id="ARBA00023002"/>
    </source>
</evidence>
<dbReference type="InterPro" id="IPR050741">
    <property type="entry name" value="Acyl-CoA_dehydrogenase"/>
</dbReference>
<feature type="domain" description="Acyl-CoA oxidase/dehydrogenase middle" evidence="12">
    <location>
        <begin position="123"/>
        <end position="219"/>
    </location>
</feature>
<dbReference type="PANTHER" id="PTHR48083:SF20">
    <property type="entry name" value="LONG-CHAIN SPECIFIC ACYL-COA DEHYDROGENASE, MITOCHONDRIAL"/>
    <property type="match status" value="1"/>
</dbReference>
<dbReference type="SUPFAM" id="SSF56645">
    <property type="entry name" value="Acyl-CoA dehydrogenase NM domain-like"/>
    <property type="match status" value="1"/>
</dbReference>
<dbReference type="InterPro" id="IPR009075">
    <property type="entry name" value="AcylCo_DH/oxidase_C"/>
</dbReference>
<sequence>MRRTLYGPEHHAFADTLQDFLTKKVVPHLTEWEEKGAVPRSLYRDVASLGALGLQVPTEYGGGGAKSFLFNCVLTEQVAYSRATLGSLRVHTDVVMPYVMAYATPEQRERWLPGMADGTLMSAIAMSEPGAGSDLAGMATTARHTAQGWVVSGSKTFITGGSQADIVVVVARTSRSENRRGGLSLLVVEDGMKGFQRGRLLKKLGLMTQDTSELFFDDVLVPHDNMLGEEGRAFEYLTGNLAQERLSIAVNAQAQSVTALDITTAYVKERRVFDKALSSFQNTKFTLADLDTRVAAGQALLDRAIADHEEGALSAADAARVKLYCTETQGLVVDACLQLHGGYGYIREYDICRLYADARVTRIYGGTSEVMKTIIAKSLGL</sequence>
<dbReference type="FunFam" id="2.40.110.10:FF:000002">
    <property type="entry name" value="Acyl-CoA dehydrogenase fadE12"/>
    <property type="match status" value="1"/>
</dbReference>
<evidence type="ECO:0000259" key="11">
    <source>
        <dbReference type="Pfam" id="PF00441"/>
    </source>
</evidence>